<dbReference type="Pfam" id="PF12704">
    <property type="entry name" value="MacB_PCD"/>
    <property type="match status" value="2"/>
</dbReference>
<feature type="domain" description="ABC3 transporter permease C-terminal" evidence="7">
    <location>
        <begin position="722"/>
        <end position="839"/>
    </location>
</feature>
<evidence type="ECO:0000313" key="10">
    <source>
        <dbReference type="Proteomes" id="UP001319827"/>
    </source>
</evidence>
<name>A0ABN6DTM1_9BACT</name>
<keyword evidence="10" id="KW-1185">Reference proteome</keyword>
<evidence type="ECO:0000256" key="6">
    <source>
        <dbReference type="SAM" id="Phobius"/>
    </source>
</evidence>
<evidence type="ECO:0000256" key="4">
    <source>
        <dbReference type="ARBA" id="ARBA00022989"/>
    </source>
</evidence>
<feature type="domain" description="ABC3 transporter permease C-terminal" evidence="7">
    <location>
        <begin position="259"/>
        <end position="383"/>
    </location>
</feature>
<feature type="transmembrane region" description="Helical" evidence="6">
    <location>
        <begin position="399"/>
        <end position="421"/>
    </location>
</feature>
<feature type="transmembrane region" description="Helical" evidence="6">
    <location>
        <begin position="299"/>
        <end position="326"/>
    </location>
</feature>
<sequence>MILWLAGWRYLLRHPLQIVFAVVGVALGVAVVIAIDLANSSAERAFRQSAETLSGSATHQLVGGSGGVDETLYRQLRLAGWRPAAPVIEGFAAFPARPGTTLQILGVDPLAEGPFRNYSPRAGDGTQLGRLLTEPGACLMSPQTAASLALQTNDSFELEIGGELRRLTLVGLLQPRSQVAARGLDQLLVTDIATAQELLAMHGRISRIDLILPEGETGLAARDRLQSLLPAGTRIIPAGTRGEIMAQMTRAFQLNLTALSLLALVVGMFLIYNTMTFSVLQRRPLLGALRTLGVTRREIFALVLAEALAVGMVGTLLGLLLGTLLAEGLLALVTRTINDLYFVVSVRQLSFSAASLGKGLLLGLGATAAAALAPAIEAAGAPPRNVLSRSVLESRRRRLLPWALALGATLLAAGLLGMAVPSKSVPGSFLLLFTAITGYALLTPAAAAGLLRLAQPLLKRTFGVLGKMAARNLVAGLSRTGVASAALVIAVAATVGVGIMIGSFRVTVEQWLQSYLRADIYLTTASASFGPGRTPLNPELIARVAELPGIERLTRARHLNLETEQGFSELFSAEIPAESFAGYWFAEGDREAIYQAFQHQDAVIVSEPFAYHRGLRRGDRLRLPTDRGEREFAIAGVFTDYGSDQGRITMSRRLYEKYWDDRGVDALGIYLAPGTDAEQLVGRLRAASADLQQVVVYSNRGLREASLATFDRTFAVTAVLRTLAVLVAFVGILNALMAMQIERSRELAVLRAGGLTPRQLWGLVIGETGLIGLVAGVLALPLGVIQALVLILVINRRSFGWTMQTHLDPAVLLQAVALALAAALLAGLYPAWRMARTAPALALREE</sequence>
<evidence type="ECO:0000259" key="7">
    <source>
        <dbReference type="Pfam" id="PF02687"/>
    </source>
</evidence>
<keyword evidence="4 6" id="KW-1133">Transmembrane helix</keyword>
<comment type="subcellular location">
    <subcellularLocation>
        <location evidence="1">Cell membrane</location>
        <topology evidence="1">Multi-pass membrane protein</topology>
    </subcellularLocation>
</comment>
<feature type="transmembrane region" description="Helical" evidence="6">
    <location>
        <begin position="254"/>
        <end position="279"/>
    </location>
</feature>
<accession>A0ABN6DTM1</accession>
<feature type="domain" description="MacB-like periplasmic core" evidence="8">
    <location>
        <begin position="20"/>
        <end position="227"/>
    </location>
</feature>
<evidence type="ECO:0000313" key="9">
    <source>
        <dbReference type="EMBL" id="BCR03478.1"/>
    </source>
</evidence>
<feature type="transmembrane region" description="Helical" evidence="6">
    <location>
        <begin position="718"/>
        <end position="739"/>
    </location>
</feature>
<proteinExistence type="predicted"/>
<evidence type="ECO:0000256" key="3">
    <source>
        <dbReference type="ARBA" id="ARBA00022692"/>
    </source>
</evidence>
<dbReference type="InterPro" id="IPR038766">
    <property type="entry name" value="Membrane_comp_ABC_pdt"/>
</dbReference>
<gene>
    <name evidence="9" type="ORF">DESUT3_05470</name>
</gene>
<feature type="domain" description="MacB-like periplasmic core" evidence="8">
    <location>
        <begin position="481"/>
        <end position="686"/>
    </location>
</feature>
<evidence type="ECO:0000256" key="5">
    <source>
        <dbReference type="ARBA" id="ARBA00023136"/>
    </source>
</evidence>
<dbReference type="RefSeq" id="WP_221250949.1">
    <property type="nucleotide sequence ID" value="NZ_AP024355.1"/>
</dbReference>
<dbReference type="InterPro" id="IPR025857">
    <property type="entry name" value="MacB_PCD"/>
</dbReference>
<feature type="transmembrane region" description="Helical" evidence="6">
    <location>
        <begin position="481"/>
        <end position="504"/>
    </location>
</feature>
<reference evidence="9 10" key="2">
    <citation type="journal article" date="2021" name="Int. J. Syst. Evol. Microbiol.">
        <title>Isolation and Polyphasic Characterization of Desulfuromonas versatilis sp. Nov., an Electrogenic Bacteria Capable of Versatile Metabolism Isolated from a Graphene Oxide-Reducing Enrichment Culture.</title>
        <authorList>
            <person name="Xie L."/>
            <person name="Yoshida N."/>
            <person name="Ishii S."/>
            <person name="Meng L."/>
        </authorList>
    </citation>
    <scope>NUCLEOTIDE SEQUENCE [LARGE SCALE GENOMIC DNA]</scope>
    <source>
        <strain evidence="9 10">NIT-T3</strain>
    </source>
</reference>
<keyword evidence="2" id="KW-1003">Cell membrane</keyword>
<feature type="transmembrane region" description="Helical" evidence="6">
    <location>
        <begin position="760"/>
        <end position="791"/>
    </location>
</feature>
<dbReference type="Proteomes" id="UP001319827">
    <property type="component" value="Chromosome"/>
</dbReference>
<evidence type="ECO:0000256" key="1">
    <source>
        <dbReference type="ARBA" id="ARBA00004651"/>
    </source>
</evidence>
<feature type="transmembrane region" description="Helical" evidence="6">
    <location>
        <begin position="427"/>
        <end position="451"/>
    </location>
</feature>
<keyword evidence="3 6" id="KW-0812">Transmembrane</keyword>
<organism evidence="9 10">
    <name type="scientific">Desulfuromonas versatilis</name>
    <dbReference type="NCBI Taxonomy" id="2802975"/>
    <lineage>
        <taxon>Bacteria</taxon>
        <taxon>Pseudomonadati</taxon>
        <taxon>Thermodesulfobacteriota</taxon>
        <taxon>Desulfuromonadia</taxon>
        <taxon>Desulfuromonadales</taxon>
        <taxon>Desulfuromonadaceae</taxon>
        <taxon>Desulfuromonas</taxon>
    </lineage>
</organism>
<dbReference type="InterPro" id="IPR003838">
    <property type="entry name" value="ABC3_permease_C"/>
</dbReference>
<protein>
    <submittedName>
        <fullName evidence="9">ABC transporter permease</fullName>
    </submittedName>
</protein>
<dbReference type="EMBL" id="AP024355">
    <property type="protein sequence ID" value="BCR03478.1"/>
    <property type="molecule type" value="Genomic_DNA"/>
</dbReference>
<feature type="transmembrane region" description="Helical" evidence="6">
    <location>
        <begin position="811"/>
        <end position="832"/>
    </location>
</feature>
<dbReference type="PANTHER" id="PTHR30287:SF2">
    <property type="entry name" value="BLL1001 PROTEIN"/>
    <property type="match status" value="1"/>
</dbReference>
<keyword evidence="5 6" id="KW-0472">Membrane</keyword>
<evidence type="ECO:0000259" key="8">
    <source>
        <dbReference type="Pfam" id="PF12704"/>
    </source>
</evidence>
<dbReference type="PANTHER" id="PTHR30287">
    <property type="entry name" value="MEMBRANE COMPONENT OF PREDICTED ABC SUPERFAMILY METABOLITE UPTAKE TRANSPORTER"/>
    <property type="match status" value="1"/>
</dbReference>
<evidence type="ECO:0000256" key="2">
    <source>
        <dbReference type="ARBA" id="ARBA00022475"/>
    </source>
</evidence>
<dbReference type="Pfam" id="PF02687">
    <property type="entry name" value="FtsX"/>
    <property type="match status" value="2"/>
</dbReference>
<reference evidence="9 10" key="1">
    <citation type="journal article" date="2016" name="C (Basel)">
        <title>Selective Growth of and Electricity Production by Marine Exoelectrogenic Bacteria in Self-Aggregated Hydrogel of Microbially Reduced Graphene Oxide.</title>
        <authorList>
            <person name="Yoshida N."/>
            <person name="Goto Y."/>
            <person name="Miyata Y."/>
        </authorList>
    </citation>
    <scope>NUCLEOTIDE SEQUENCE [LARGE SCALE GENOMIC DNA]</scope>
    <source>
        <strain evidence="9 10">NIT-T3</strain>
    </source>
</reference>
<feature type="transmembrane region" description="Helical" evidence="6">
    <location>
        <begin position="18"/>
        <end position="38"/>
    </location>
</feature>